<reference evidence="1" key="1">
    <citation type="submission" date="2024-07" db="EMBL/GenBank/DDBJ databases">
        <authorList>
            <person name="Kim Y.J."/>
            <person name="Jeong J.Y."/>
        </authorList>
    </citation>
    <scope>NUCLEOTIDE SEQUENCE</scope>
    <source>
        <strain evidence="1">GIHE-MW2</strain>
    </source>
</reference>
<dbReference type="AlphaFoldDB" id="A0AAU8JLP6"/>
<dbReference type="Gene3D" id="1.10.10.10">
    <property type="entry name" value="Winged helix-like DNA-binding domain superfamily/Winged helix DNA-binding domain"/>
    <property type="match status" value="1"/>
</dbReference>
<protein>
    <submittedName>
        <fullName evidence="1">Helix-turn-helix domain-containing protein</fullName>
    </submittedName>
</protein>
<name>A0AAU8JLP6_9CYAN</name>
<dbReference type="EMBL" id="CP159837">
    <property type="protein sequence ID" value="XCM39787.1"/>
    <property type="molecule type" value="Genomic_DNA"/>
</dbReference>
<dbReference type="InterPro" id="IPR036388">
    <property type="entry name" value="WH-like_DNA-bd_sf"/>
</dbReference>
<sequence length="167" mass="19187">MGRYSIDLRQKVVTAYKLGKGSIRQIAEQFMISPATVHSYIKQDRETQDLTPKKPGSNRPGKLEAYRDFIIRMVQDNPDWRVRQYREYLLTEPDVYVSVGGMCEFLNKLGLGEAFAERASDFNQEPLARMLSPLQKNLRSGEDGNIGKVKNSELITGRGLEIYQRRK</sequence>
<accession>A0AAU8JLP6</accession>
<proteinExistence type="predicted"/>
<gene>
    <name evidence="1" type="ORF">ABWT76_002741</name>
</gene>
<organism evidence="1">
    <name type="scientific">Planktothricoides raciborskii GIHE-MW2</name>
    <dbReference type="NCBI Taxonomy" id="2792601"/>
    <lineage>
        <taxon>Bacteria</taxon>
        <taxon>Bacillati</taxon>
        <taxon>Cyanobacteriota</taxon>
        <taxon>Cyanophyceae</taxon>
        <taxon>Oscillatoriophycideae</taxon>
        <taxon>Oscillatoriales</taxon>
        <taxon>Oscillatoriaceae</taxon>
        <taxon>Planktothricoides</taxon>
    </lineage>
</organism>
<evidence type="ECO:0000313" key="1">
    <source>
        <dbReference type="EMBL" id="XCM39787.1"/>
    </source>
</evidence>
<dbReference type="InterPro" id="IPR009057">
    <property type="entry name" value="Homeodomain-like_sf"/>
</dbReference>
<dbReference type="SUPFAM" id="SSF46689">
    <property type="entry name" value="Homeodomain-like"/>
    <property type="match status" value="1"/>
</dbReference>